<feature type="domain" description="Saccharopine dehydrogenase NADP binding" evidence="3">
    <location>
        <begin position="12"/>
        <end position="141"/>
    </location>
</feature>
<comment type="caution">
    <text evidence="4">The sequence shown here is derived from an EMBL/GenBank/DDBJ whole genome shotgun (WGS) entry which is preliminary data.</text>
</comment>
<sequence>MPSKQHGRQYDVVIFGATGYTGLMTAEHIAAHFPTDLRWAVAGRSSEKLRNVVAECKALNADRIQPEVEVCNLDDADLLELAKKTFVLITTVGPYAQYGEHAFKACAEAGTHYVDCTGEAPWTLQMIRKYEAKAKETGAILLPQSGIESGPSDLLTWAMAQLIQSKLSAQTADVVVEVHELHSAPSGGTLATVFGLFDKFTIKEIADAHEPYALSPVSNPHNAPRASLFSKLTGLYDIPNLGLLHTSITAGTNAAVVQRTWGVFKQDPARQKQFYGPNFTYREFMKARNFVIGIAMHYGLMIGGALLMFVPPFRNLVRRFVFQPGQGPSKEDSAKEYIEFRGVAKPDLEESKKLAFVKAWYSGSMYYLTAVLLAQAAGTLLQEEVGLHGGVYTPASLGQGYIDRLNEHGFKIETKLIDA</sequence>
<keyword evidence="2" id="KW-1133">Transmembrane helix</keyword>
<dbReference type="AlphaFoldDB" id="A0A9P8V054"/>
<dbReference type="SUPFAM" id="SSF51735">
    <property type="entry name" value="NAD(P)-binding Rossmann-fold domains"/>
    <property type="match status" value="1"/>
</dbReference>
<evidence type="ECO:0000259" key="3">
    <source>
        <dbReference type="Pfam" id="PF03435"/>
    </source>
</evidence>
<dbReference type="InterPro" id="IPR005097">
    <property type="entry name" value="Sacchrp_dh_NADP-bd"/>
</dbReference>
<accession>A0A9P8V054</accession>
<feature type="transmembrane region" description="Helical" evidence="2">
    <location>
        <begin position="290"/>
        <end position="310"/>
    </location>
</feature>
<dbReference type="Proteomes" id="UP000758603">
    <property type="component" value="Unassembled WGS sequence"/>
</dbReference>
<dbReference type="GO" id="GO:0009247">
    <property type="term" value="P:glycolipid biosynthetic process"/>
    <property type="evidence" value="ECO:0007669"/>
    <property type="project" value="TreeGrafter"/>
</dbReference>
<reference evidence="4" key="1">
    <citation type="journal article" date="2021" name="Nat. Commun.">
        <title>Genetic determinants of endophytism in the Arabidopsis root mycobiome.</title>
        <authorList>
            <person name="Mesny F."/>
            <person name="Miyauchi S."/>
            <person name="Thiergart T."/>
            <person name="Pickel B."/>
            <person name="Atanasova L."/>
            <person name="Karlsson M."/>
            <person name="Huettel B."/>
            <person name="Barry K.W."/>
            <person name="Haridas S."/>
            <person name="Chen C."/>
            <person name="Bauer D."/>
            <person name="Andreopoulos W."/>
            <person name="Pangilinan J."/>
            <person name="LaButti K."/>
            <person name="Riley R."/>
            <person name="Lipzen A."/>
            <person name="Clum A."/>
            <person name="Drula E."/>
            <person name="Henrissat B."/>
            <person name="Kohler A."/>
            <person name="Grigoriev I.V."/>
            <person name="Martin F.M."/>
            <person name="Hacquard S."/>
        </authorList>
    </citation>
    <scope>NUCLEOTIDE SEQUENCE</scope>
    <source>
        <strain evidence="4">MPI-SDFR-AT-0073</strain>
    </source>
</reference>
<evidence type="ECO:0000313" key="4">
    <source>
        <dbReference type="EMBL" id="KAH6661305.1"/>
    </source>
</evidence>
<dbReference type="OrthoDB" id="10268090at2759"/>
<keyword evidence="5" id="KW-1185">Reference proteome</keyword>
<dbReference type="Gene3D" id="3.40.50.720">
    <property type="entry name" value="NAD(P)-binding Rossmann-like Domain"/>
    <property type="match status" value="1"/>
</dbReference>
<organism evidence="4 5">
    <name type="scientific">Truncatella angustata</name>
    <dbReference type="NCBI Taxonomy" id="152316"/>
    <lineage>
        <taxon>Eukaryota</taxon>
        <taxon>Fungi</taxon>
        <taxon>Dikarya</taxon>
        <taxon>Ascomycota</taxon>
        <taxon>Pezizomycotina</taxon>
        <taxon>Sordariomycetes</taxon>
        <taxon>Xylariomycetidae</taxon>
        <taxon>Amphisphaeriales</taxon>
        <taxon>Sporocadaceae</taxon>
        <taxon>Truncatella</taxon>
    </lineage>
</organism>
<keyword evidence="2" id="KW-0472">Membrane</keyword>
<dbReference type="InterPro" id="IPR051276">
    <property type="entry name" value="Saccharopine_DH-like_oxidrdct"/>
</dbReference>
<proteinExistence type="inferred from homology"/>
<protein>
    <submittedName>
        <fullName evidence="4">Saccharopine dehydrogenase-domain-containing protein</fullName>
    </submittedName>
</protein>
<dbReference type="PANTHER" id="PTHR12286">
    <property type="entry name" value="SACCHAROPINE DEHYDROGENASE-LIKE OXIDOREDUCTASE"/>
    <property type="match status" value="1"/>
</dbReference>
<dbReference type="GO" id="GO:0005886">
    <property type="term" value="C:plasma membrane"/>
    <property type="evidence" value="ECO:0007669"/>
    <property type="project" value="TreeGrafter"/>
</dbReference>
<dbReference type="GO" id="GO:0005739">
    <property type="term" value="C:mitochondrion"/>
    <property type="evidence" value="ECO:0007669"/>
    <property type="project" value="TreeGrafter"/>
</dbReference>
<dbReference type="GO" id="GO:0005811">
    <property type="term" value="C:lipid droplet"/>
    <property type="evidence" value="ECO:0007669"/>
    <property type="project" value="TreeGrafter"/>
</dbReference>
<comment type="similarity">
    <text evidence="1">Belongs to the saccharopine dehydrogenase family.</text>
</comment>
<dbReference type="InterPro" id="IPR036291">
    <property type="entry name" value="NAD(P)-bd_dom_sf"/>
</dbReference>
<keyword evidence="2" id="KW-0812">Transmembrane</keyword>
<gene>
    <name evidence="4" type="ORF">BKA67DRAFT_81464</name>
</gene>
<evidence type="ECO:0000256" key="1">
    <source>
        <dbReference type="ARBA" id="ARBA00038048"/>
    </source>
</evidence>
<dbReference type="RefSeq" id="XP_045965436.1">
    <property type="nucleotide sequence ID" value="XM_046109456.1"/>
</dbReference>
<evidence type="ECO:0000256" key="2">
    <source>
        <dbReference type="SAM" id="Phobius"/>
    </source>
</evidence>
<dbReference type="GeneID" id="70138347"/>
<dbReference type="PANTHER" id="PTHR12286:SF5">
    <property type="entry name" value="SACCHAROPINE DEHYDROGENASE-LIKE OXIDOREDUCTASE"/>
    <property type="match status" value="1"/>
</dbReference>
<evidence type="ECO:0000313" key="5">
    <source>
        <dbReference type="Proteomes" id="UP000758603"/>
    </source>
</evidence>
<name>A0A9P8V054_9PEZI</name>
<dbReference type="EMBL" id="JAGPXC010000001">
    <property type="protein sequence ID" value="KAH6661305.1"/>
    <property type="molecule type" value="Genomic_DNA"/>
</dbReference>
<dbReference type="Pfam" id="PF03435">
    <property type="entry name" value="Sacchrp_dh_NADP"/>
    <property type="match status" value="1"/>
</dbReference>